<protein>
    <submittedName>
        <fullName evidence="7">Acetolactate synthase-1/2/3 large subunit</fullName>
    </submittedName>
</protein>
<evidence type="ECO:0000259" key="4">
    <source>
        <dbReference type="Pfam" id="PF00205"/>
    </source>
</evidence>
<dbReference type="GO" id="GO:0009097">
    <property type="term" value="P:isoleucine biosynthetic process"/>
    <property type="evidence" value="ECO:0007669"/>
    <property type="project" value="TreeGrafter"/>
</dbReference>
<evidence type="ECO:0000313" key="7">
    <source>
        <dbReference type="EMBL" id="SEV80102.1"/>
    </source>
</evidence>
<comment type="similarity">
    <text evidence="1 3">Belongs to the TPP enzyme family.</text>
</comment>
<feature type="domain" description="Thiamine pyrophosphate enzyme TPP-binding" evidence="5">
    <location>
        <begin position="421"/>
        <end position="571"/>
    </location>
</feature>
<dbReference type="GO" id="GO:0005948">
    <property type="term" value="C:acetolactate synthase complex"/>
    <property type="evidence" value="ECO:0007669"/>
    <property type="project" value="TreeGrafter"/>
</dbReference>
<dbReference type="InterPro" id="IPR045229">
    <property type="entry name" value="TPP_enz"/>
</dbReference>
<organism evidence="7 8">
    <name type="scientific">Natrinema salifodinae</name>
    <dbReference type="NCBI Taxonomy" id="1202768"/>
    <lineage>
        <taxon>Archaea</taxon>
        <taxon>Methanobacteriati</taxon>
        <taxon>Methanobacteriota</taxon>
        <taxon>Stenosarchaea group</taxon>
        <taxon>Halobacteria</taxon>
        <taxon>Halobacteriales</taxon>
        <taxon>Natrialbaceae</taxon>
        <taxon>Natrinema</taxon>
    </lineage>
</organism>
<keyword evidence="8" id="KW-1185">Reference proteome</keyword>
<dbReference type="Pfam" id="PF02776">
    <property type="entry name" value="TPP_enzyme_N"/>
    <property type="match status" value="1"/>
</dbReference>
<dbReference type="Gene3D" id="3.40.50.970">
    <property type="match status" value="2"/>
</dbReference>
<dbReference type="Pfam" id="PF00205">
    <property type="entry name" value="TPP_enzyme_M"/>
    <property type="match status" value="1"/>
</dbReference>
<evidence type="ECO:0000259" key="5">
    <source>
        <dbReference type="Pfam" id="PF02775"/>
    </source>
</evidence>
<dbReference type="CDD" id="cd07035">
    <property type="entry name" value="TPP_PYR_POX_like"/>
    <property type="match status" value="1"/>
</dbReference>
<dbReference type="AlphaFoldDB" id="A0A1I0LX84"/>
<dbReference type="Gene3D" id="3.40.50.1220">
    <property type="entry name" value="TPP-binding domain"/>
    <property type="match status" value="1"/>
</dbReference>
<dbReference type="InterPro" id="IPR012000">
    <property type="entry name" value="Thiamin_PyroP_enz_cen_dom"/>
</dbReference>
<feature type="domain" description="Thiamine pyrophosphate enzyme N-terminal TPP-binding" evidence="6">
    <location>
        <begin position="19"/>
        <end position="147"/>
    </location>
</feature>
<dbReference type="NCBIfam" id="NF006203">
    <property type="entry name" value="PRK08327.1"/>
    <property type="match status" value="1"/>
</dbReference>
<dbReference type="SUPFAM" id="SSF52467">
    <property type="entry name" value="DHS-like NAD/FAD-binding domain"/>
    <property type="match status" value="1"/>
</dbReference>
<dbReference type="InterPro" id="IPR029035">
    <property type="entry name" value="DHS-like_NAD/FAD-binding_dom"/>
</dbReference>
<dbReference type="InterPro" id="IPR000399">
    <property type="entry name" value="TPP-bd_CS"/>
</dbReference>
<dbReference type="Proteomes" id="UP000183275">
    <property type="component" value="Unassembled WGS sequence"/>
</dbReference>
<accession>A0A1I0LX84</accession>
<feature type="domain" description="Thiamine pyrophosphate enzyme central" evidence="4">
    <location>
        <begin position="222"/>
        <end position="327"/>
    </location>
</feature>
<dbReference type="InterPro" id="IPR011766">
    <property type="entry name" value="TPP_enzyme_TPP-bd"/>
</dbReference>
<dbReference type="SUPFAM" id="SSF52518">
    <property type="entry name" value="Thiamin diphosphate-binding fold (THDP-binding)"/>
    <property type="match status" value="2"/>
</dbReference>
<dbReference type="InterPro" id="IPR012001">
    <property type="entry name" value="Thiamin_PyroP_enz_TPP-bd_dom"/>
</dbReference>
<dbReference type="RefSeq" id="WP_049990261.1">
    <property type="nucleotide sequence ID" value="NZ_FOIS01000001.1"/>
</dbReference>
<reference evidence="8" key="1">
    <citation type="submission" date="2016-10" db="EMBL/GenBank/DDBJ databases">
        <authorList>
            <person name="Varghese N."/>
        </authorList>
    </citation>
    <scope>NUCLEOTIDE SEQUENCE [LARGE SCALE GENOMIC DNA]</scope>
    <source>
        <strain evidence="8">CGMCC 1.12284</strain>
    </source>
</reference>
<dbReference type="STRING" id="1202768.SAMN05216285_0071"/>
<gene>
    <name evidence="7" type="ORF">SAMN05216285_0071</name>
</gene>
<dbReference type="PANTHER" id="PTHR18968:SF164">
    <property type="entry name" value="PYRUVATE DECARBOXYLASE"/>
    <property type="match status" value="1"/>
</dbReference>
<dbReference type="GO" id="GO:0003984">
    <property type="term" value="F:acetolactate synthase activity"/>
    <property type="evidence" value="ECO:0007669"/>
    <property type="project" value="TreeGrafter"/>
</dbReference>
<dbReference type="GO" id="GO:0000287">
    <property type="term" value="F:magnesium ion binding"/>
    <property type="evidence" value="ECO:0007669"/>
    <property type="project" value="InterPro"/>
</dbReference>
<name>A0A1I0LX84_9EURY</name>
<dbReference type="InterPro" id="IPR029061">
    <property type="entry name" value="THDP-binding"/>
</dbReference>
<evidence type="ECO:0000259" key="6">
    <source>
        <dbReference type="Pfam" id="PF02776"/>
    </source>
</evidence>
<evidence type="ECO:0000256" key="1">
    <source>
        <dbReference type="ARBA" id="ARBA00007812"/>
    </source>
</evidence>
<keyword evidence="2 3" id="KW-0786">Thiamine pyrophosphate</keyword>
<dbReference type="GO" id="GO:0050660">
    <property type="term" value="F:flavin adenine dinucleotide binding"/>
    <property type="evidence" value="ECO:0007669"/>
    <property type="project" value="TreeGrafter"/>
</dbReference>
<evidence type="ECO:0000313" key="8">
    <source>
        <dbReference type="Proteomes" id="UP000183275"/>
    </source>
</evidence>
<dbReference type="GO" id="GO:0030976">
    <property type="term" value="F:thiamine pyrophosphate binding"/>
    <property type="evidence" value="ECO:0007669"/>
    <property type="project" value="InterPro"/>
</dbReference>
<dbReference type="Pfam" id="PF02775">
    <property type="entry name" value="TPP_enzyme_C"/>
    <property type="match status" value="1"/>
</dbReference>
<dbReference type="GO" id="GO:0044272">
    <property type="term" value="P:sulfur compound biosynthetic process"/>
    <property type="evidence" value="ECO:0007669"/>
    <property type="project" value="UniProtKB-ARBA"/>
</dbReference>
<dbReference type="PANTHER" id="PTHR18968">
    <property type="entry name" value="THIAMINE PYROPHOSPHATE ENZYMES"/>
    <property type="match status" value="1"/>
</dbReference>
<sequence>MRKQADSESSEESADGIVAGERLLRSLAERGVSYIFGNLGTDHTPLLEAMVRVERDGEGDEIPELIACPHEFVAMSVAHGYAVATGRPQAVLVHVDVGTQNLGAAMHNAHRANAPVFIISGLAPVTESGHAGSRDHSIHFAQDVFDQPAIVEEYCRWEAEYRPPADPDRLVTRGLERAQTAPEGPVYLTATREALETEIELAPSRTNLDTVTQRMGADAETVETLAERIKEATAPLVITSRIGSPASAQGLETLVEFAETAGAGVVEHAPTHLCFPRDHDLHAGYEPTAVFDETDLVLVADTDVPWVPSRGAPDVPVIQLDVDPSKRLYPQWDFPITETVRADATATLRDVTERLDPSAGDEGRERWQRVVAARREERQSELEEQRASDRLTPAVLSDALNRVVDESTVVIEDTVTSRDAVLDYLELTEPRSYYQKGGAGLGWTGGAAVGTALGRPDDRIVSLVGDGSYFFSVPTAWNWLSAVADAPSLTVIYNNSGWNAVKTSTLAEHPDGAAADDGVPGSVFDEPADLTAPANVVDAHTETVTDPDRLVEALEAGAAAVDDGTHAVIDVRLEPIS</sequence>
<dbReference type="OrthoDB" id="6837at2157"/>
<dbReference type="EMBL" id="FOIS01000001">
    <property type="protein sequence ID" value="SEV80102.1"/>
    <property type="molecule type" value="Genomic_DNA"/>
</dbReference>
<dbReference type="eggNOG" id="arCOG03657">
    <property type="taxonomic scope" value="Archaea"/>
</dbReference>
<dbReference type="GO" id="GO:0009099">
    <property type="term" value="P:L-valine biosynthetic process"/>
    <property type="evidence" value="ECO:0007669"/>
    <property type="project" value="TreeGrafter"/>
</dbReference>
<proteinExistence type="inferred from homology"/>
<dbReference type="PROSITE" id="PS00187">
    <property type="entry name" value="TPP_ENZYMES"/>
    <property type="match status" value="1"/>
</dbReference>
<evidence type="ECO:0000256" key="3">
    <source>
        <dbReference type="RuleBase" id="RU362132"/>
    </source>
</evidence>
<evidence type="ECO:0000256" key="2">
    <source>
        <dbReference type="ARBA" id="ARBA00023052"/>
    </source>
</evidence>